<accession>A0A8J3WAN5</accession>
<evidence type="ECO:0000313" key="1">
    <source>
        <dbReference type="EMBL" id="GIH82984.1"/>
    </source>
</evidence>
<protein>
    <submittedName>
        <fullName evidence="1">Uncharacterized protein</fullName>
    </submittedName>
</protein>
<name>A0A8J3WAN5_PLARO</name>
<proteinExistence type="predicted"/>
<dbReference type="AlphaFoldDB" id="A0A8J3WAN5"/>
<dbReference type="RefSeq" id="WP_189241693.1">
    <property type="nucleotide sequence ID" value="NZ_BMQP01000003.1"/>
</dbReference>
<evidence type="ECO:0000313" key="2">
    <source>
        <dbReference type="Proteomes" id="UP000655044"/>
    </source>
</evidence>
<reference evidence="1" key="1">
    <citation type="submission" date="2021-01" db="EMBL/GenBank/DDBJ databases">
        <title>Whole genome shotgun sequence of Planobispora rosea NBRC 15558.</title>
        <authorList>
            <person name="Komaki H."/>
            <person name="Tamura T."/>
        </authorList>
    </citation>
    <scope>NUCLEOTIDE SEQUENCE</scope>
    <source>
        <strain evidence="1">NBRC 15558</strain>
    </source>
</reference>
<dbReference type="Proteomes" id="UP000655044">
    <property type="component" value="Unassembled WGS sequence"/>
</dbReference>
<comment type="caution">
    <text evidence="1">The sequence shown here is derived from an EMBL/GenBank/DDBJ whole genome shotgun (WGS) entry which is preliminary data.</text>
</comment>
<gene>
    <name evidence="1" type="ORF">Pro02_13920</name>
</gene>
<organism evidence="1 2">
    <name type="scientific">Planobispora rosea</name>
    <dbReference type="NCBI Taxonomy" id="35762"/>
    <lineage>
        <taxon>Bacteria</taxon>
        <taxon>Bacillati</taxon>
        <taxon>Actinomycetota</taxon>
        <taxon>Actinomycetes</taxon>
        <taxon>Streptosporangiales</taxon>
        <taxon>Streptosporangiaceae</taxon>
        <taxon>Planobispora</taxon>
    </lineage>
</organism>
<sequence length="122" mass="12684">MITPSRFRRRSFALFLAAGRVLGTYVPGMGWALTAITLLSHRQAVTPDRLLGRTGATLFVIAGLAEAVEGPLRSLAEVLAEGVSPLPVLVLGTAGALAAAVPLVRVRARAGTEEPTAVVRDA</sequence>
<keyword evidence="2" id="KW-1185">Reference proteome</keyword>
<dbReference type="EMBL" id="BOOI01000010">
    <property type="protein sequence ID" value="GIH82984.1"/>
    <property type="molecule type" value="Genomic_DNA"/>
</dbReference>